<dbReference type="PANTHER" id="PTHR47637:SF1">
    <property type="entry name" value="CHAPERONE SURA"/>
    <property type="match status" value="1"/>
</dbReference>
<dbReference type="SUPFAM" id="SSF109998">
    <property type="entry name" value="Triger factor/SurA peptide-binding domain-like"/>
    <property type="match status" value="1"/>
</dbReference>
<dbReference type="Gene3D" id="3.10.50.40">
    <property type="match status" value="2"/>
</dbReference>
<dbReference type="Pfam" id="PF13624">
    <property type="entry name" value="SurA_N_3"/>
    <property type="match status" value="1"/>
</dbReference>
<name>A0A315Z871_SEDFL</name>
<dbReference type="PROSITE" id="PS50198">
    <property type="entry name" value="PPIC_PPIASE_2"/>
    <property type="match status" value="2"/>
</dbReference>
<keyword evidence="2" id="KW-0697">Rotamase</keyword>
<evidence type="ECO:0000256" key="1">
    <source>
        <dbReference type="ARBA" id="ARBA00022729"/>
    </source>
</evidence>
<accession>A0A315Z871</accession>
<evidence type="ECO:0000259" key="4">
    <source>
        <dbReference type="PROSITE" id="PS50198"/>
    </source>
</evidence>
<feature type="chain" id="PRO_5016406867" evidence="3">
    <location>
        <begin position="26"/>
        <end position="452"/>
    </location>
</feature>
<dbReference type="EMBL" id="QGDO01000005">
    <property type="protein sequence ID" value="PWJ40125.1"/>
    <property type="molecule type" value="Genomic_DNA"/>
</dbReference>
<dbReference type="PROSITE" id="PS01096">
    <property type="entry name" value="PPIC_PPIASE_1"/>
    <property type="match status" value="1"/>
</dbReference>
<dbReference type="InterPro" id="IPR023058">
    <property type="entry name" value="PPIase_PpiC_CS"/>
</dbReference>
<protein>
    <submittedName>
        <fullName evidence="5">Periplasmic chaperone for outer membrane proteins SurA</fullName>
    </submittedName>
</protein>
<organism evidence="5 6">
    <name type="scientific">Sediminitomix flava</name>
    <dbReference type="NCBI Taxonomy" id="379075"/>
    <lineage>
        <taxon>Bacteria</taxon>
        <taxon>Pseudomonadati</taxon>
        <taxon>Bacteroidota</taxon>
        <taxon>Cytophagia</taxon>
        <taxon>Cytophagales</taxon>
        <taxon>Flammeovirgaceae</taxon>
        <taxon>Sediminitomix</taxon>
    </lineage>
</organism>
<dbReference type="Pfam" id="PF00639">
    <property type="entry name" value="Rotamase"/>
    <property type="match status" value="2"/>
</dbReference>
<sequence length="452" mass="51461">MKYMRLIKCLFFGLLMGALPFSSFAQSDAVVVDKIVARVDNHIILLSEVENSYQQMLMNGQVRGSESDSKCQILEQLVINKVMLAKAEIDSVEVDAGQIDGQMEQRMRYMVMQYGSEEKLEEVLGTTVTELEEELREEVREQTLVQTMQGQIINGVRITPKQVEEYYNTIPRDSIPFLAGEAIVGQIIIEPTVSDVENEKARQKLDAIKERIEKGEKFEDLAKLYSEDYGSARQGGDLGWHGRGELVPEFEEVALTIEPGEIADPIKSEFGFHLIQLLERRGNRFHSRHILVRPQPNNDDIKRAEAEMDSVRNLLVADSITFEQAAKDFSDDQATRGNGGLFSDQTTGSAWVATDQLDPVIFFTIDTMSIDSYSTPARYRLEDGSQAVRMIYYKDYKKPHSANLKDDYQKLHSATLNNRKGEIFQEWLKSARNDVFIDIDPEYLECDLLKDL</sequence>
<proteinExistence type="predicted"/>
<keyword evidence="6" id="KW-1185">Reference proteome</keyword>
<evidence type="ECO:0000313" key="6">
    <source>
        <dbReference type="Proteomes" id="UP000245535"/>
    </source>
</evidence>
<dbReference type="GO" id="GO:0003755">
    <property type="term" value="F:peptidyl-prolyl cis-trans isomerase activity"/>
    <property type="evidence" value="ECO:0007669"/>
    <property type="project" value="UniProtKB-KW"/>
</dbReference>
<gene>
    <name evidence="5" type="ORF">BC781_105189</name>
</gene>
<dbReference type="InterPro" id="IPR046357">
    <property type="entry name" value="PPIase_dom_sf"/>
</dbReference>
<keyword evidence="2" id="KW-0413">Isomerase</keyword>
<keyword evidence="1 3" id="KW-0732">Signal</keyword>
<dbReference type="InterPro" id="IPR050280">
    <property type="entry name" value="OMP_Chaperone_SurA"/>
</dbReference>
<feature type="domain" description="PpiC" evidence="4">
    <location>
        <begin position="179"/>
        <end position="279"/>
    </location>
</feature>
<feature type="domain" description="PpiC" evidence="4">
    <location>
        <begin position="282"/>
        <end position="378"/>
    </location>
</feature>
<evidence type="ECO:0000256" key="2">
    <source>
        <dbReference type="PROSITE-ProRule" id="PRU00278"/>
    </source>
</evidence>
<dbReference type="AlphaFoldDB" id="A0A315Z871"/>
<dbReference type="InterPro" id="IPR027304">
    <property type="entry name" value="Trigger_fact/SurA_dom_sf"/>
</dbReference>
<dbReference type="SUPFAM" id="SSF54534">
    <property type="entry name" value="FKBP-like"/>
    <property type="match status" value="2"/>
</dbReference>
<dbReference type="InterPro" id="IPR000297">
    <property type="entry name" value="PPIase_PpiC"/>
</dbReference>
<evidence type="ECO:0000256" key="3">
    <source>
        <dbReference type="SAM" id="SignalP"/>
    </source>
</evidence>
<dbReference type="Gene3D" id="1.10.4030.10">
    <property type="entry name" value="Porin chaperone SurA, peptide-binding domain"/>
    <property type="match status" value="1"/>
</dbReference>
<reference evidence="5 6" key="1">
    <citation type="submission" date="2018-03" db="EMBL/GenBank/DDBJ databases">
        <title>Genomic Encyclopedia of Archaeal and Bacterial Type Strains, Phase II (KMG-II): from individual species to whole genera.</title>
        <authorList>
            <person name="Goeker M."/>
        </authorList>
    </citation>
    <scope>NUCLEOTIDE SEQUENCE [LARGE SCALE GENOMIC DNA]</scope>
    <source>
        <strain evidence="5 6">DSM 28229</strain>
    </source>
</reference>
<feature type="signal peptide" evidence="3">
    <location>
        <begin position="1"/>
        <end position="25"/>
    </location>
</feature>
<dbReference type="PANTHER" id="PTHR47637">
    <property type="entry name" value="CHAPERONE SURA"/>
    <property type="match status" value="1"/>
</dbReference>
<dbReference type="Proteomes" id="UP000245535">
    <property type="component" value="Unassembled WGS sequence"/>
</dbReference>
<comment type="caution">
    <text evidence="5">The sequence shown here is derived from an EMBL/GenBank/DDBJ whole genome shotgun (WGS) entry which is preliminary data.</text>
</comment>
<evidence type="ECO:0000313" key="5">
    <source>
        <dbReference type="EMBL" id="PWJ40125.1"/>
    </source>
</evidence>